<evidence type="ECO:0000313" key="1">
    <source>
        <dbReference type="EMBL" id="MBL5936950.1"/>
    </source>
</evidence>
<comment type="caution">
    <text evidence="1">The sequence shown here is derived from an EMBL/GenBank/DDBJ whole genome shotgun (WGS) entry which is preliminary data.</text>
</comment>
<organism evidence="1 2">
    <name type="scientific">Lelliottia amnigena</name>
    <name type="common">Enterobacter amnigenus</name>
    <dbReference type="NCBI Taxonomy" id="61646"/>
    <lineage>
        <taxon>Bacteria</taxon>
        <taxon>Pseudomonadati</taxon>
        <taxon>Pseudomonadota</taxon>
        <taxon>Gammaproteobacteria</taxon>
        <taxon>Enterobacterales</taxon>
        <taxon>Enterobacteriaceae</taxon>
        <taxon>Lelliottia</taxon>
    </lineage>
</organism>
<dbReference type="AlphaFoldDB" id="A0AAP2AHX6"/>
<accession>A0AAP2AHX6</accession>
<dbReference type="EMBL" id="JAENMS010000017">
    <property type="protein sequence ID" value="MBL5936950.1"/>
    <property type="molecule type" value="Genomic_DNA"/>
</dbReference>
<evidence type="ECO:0000313" key="2">
    <source>
        <dbReference type="Proteomes" id="UP000653275"/>
    </source>
</evidence>
<gene>
    <name evidence="1" type="ORF">I7V27_21230</name>
</gene>
<sequence>MSSCQHRTGKDTGKGCSLHGCRIQVLLTIEDGEVVHQQLLRPDEMAMSLLCFTELARRAGWVVIPPASLDQESIR</sequence>
<proteinExistence type="predicted"/>
<dbReference type="Proteomes" id="UP000653275">
    <property type="component" value="Unassembled WGS sequence"/>
</dbReference>
<reference evidence="1" key="1">
    <citation type="submission" date="2020-12" db="EMBL/GenBank/DDBJ databases">
        <title>Draft genome sequence of Enterobacter spp., Lelliottia spp. and Serratia spp. isolated from drinking water reservoirs and lakes.</title>
        <authorList>
            <person name="Reitter C."/>
            <person name="Neuhaus K."/>
            <person name="Huegler M."/>
        </authorList>
    </citation>
    <scope>NUCLEOTIDE SEQUENCE</scope>
    <source>
        <strain evidence="1">TZW15</strain>
    </source>
</reference>
<protein>
    <submittedName>
        <fullName evidence="1">Uncharacterized protein</fullName>
    </submittedName>
</protein>
<dbReference type="RefSeq" id="WP_131489016.1">
    <property type="nucleotide sequence ID" value="NZ_CP142427.1"/>
</dbReference>
<name>A0AAP2AHX6_LELAM</name>